<keyword evidence="3" id="KW-1185">Reference proteome</keyword>
<protein>
    <submittedName>
        <fullName evidence="2">Uncharacterized protein</fullName>
    </submittedName>
</protein>
<keyword evidence="1" id="KW-1133">Transmembrane helix</keyword>
<dbReference type="Proteomes" id="UP001139450">
    <property type="component" value="Unassembled WGS sequence"/>
</dbReference>
<sequence length="131" mass="14815">MTTRILLLNLLKTLAYSLVLTFIFGMAFFLIRTHGQDTGHAVPVILVGDLSLNLILFIMAIPSLFLTSPDLYRQTTRRLLLYFGGTAVFIVAALTRSNQLSSTIFYELAAVSFLLVQLFHYRALIKRYPVK</sequence>
<keyword evidence="1" id="KW-0472">Membrane</keyword>
<keyword evidence="1" id="KW-0812">Transmembrane</keyword>
<dbReference type="AlphaFoldDB" id="A0A9X2B8N0"/>
<gene>
    <name evidence="2" type="ORF">MUY27_04090</name>
</gene>
<feature type="transmembrane region" description="Helical" evidence="1">
    <location>
        <begin position="79"/>
        <end position="97"/>
    </location>
</feature>
<evidence type="ECO:0000313" key="3">
    <source>
        <dbReference type="Proteomes" id="UP001139450"/>
    </source>
</evidence>
<feature type="transmembrane region" description="Helical" evidence="1">
    <location>
        <begin position="7"/>
        <end position="31"/>
    </location>
</feature>
<reference evidence="2" key="1">
    <citation type="submission" date="2022-04" db="EMBL/GenBank/DDBJ databases">
        <title>Mucilaginibacter sp. RS28 isolated from freshwater.</title>
        <authorList>
            <person name="Ko S.-R."/>
        </authorList>
    </citation>
    <scope>NUCLEOTIDE SEQUENCE</scope>
    <source>
        <strain evidence="2">RS28</strain>
    </source>
</reference>
<organism evidence="2 3">
    <name type="scientific">Mucilaginibacter straminoryzae</name>
    <dbReference type="NCBI Taxonomy" id="2932774"/>
    <lineage>
        <taxon>Bacteria</taxon>
        <taxon>Pseudomonadati</taxon>
        <taxon>Bacteroidota</taxon>
        <taxon>Sphingobacteriia</taxon>
        <taxon>Sphingobacteriales</taxon>
        <taxon>Sphingobacteriaceae</taxon>
        <taxon>Mucilaginibacter</taxon>
    </lineage>
</organism>
<dbReference type="EMBL" id="JALJEJ010000002">
    <property type="protein sequence ID" value="MCJ8208875.1"/>
    <property type="molecule type" value="Genomic_DNA"/>
</dbReference>
<proteinExistence type="predicted"/>
<feature type="transmembrane region" description="Helical" evidence="1">
    <location>
        <begin position="103"/>
        <end position="121"/>
    </location>
</feature>
<feature type="transmembrane region" description="Helical" evidence="1">
    <location>
        <begin position="43"/>
        <end position="67"/>
    </location>
</feature>
<comment type="caution">
    <text evidence="2">The sequence shown here is derived from an EMBL/GenBank/DDBJ whole genome shotgun (WGS) entry which is preliminary data.</text>
</comment>
<name>A0A9X2B8N0_9SPHI</name>
<evidence type="ECO:0000256" key="1">
    <source>
        <dbReference type="SAM" id="Phobius"/>
    </source>
</evidence>
<dbReference type="RefSeq" id="WP_245128711.1">
    <property type="nucleotide sequence ID" value="NZ_JALJEJ010000002.1"/>
</dbReference>
<evidence type="ECO:0000313" key="2">
    <source>
        <dbReference type="EMBL" id="MCJ8208875.1"/>
    </source>
</evidence>
<accession>A0A9X2B8N0</accession>